<dbReference type="AlphaFoldDB" id="X0TVV7"/>
<sequence>RPDVRARLDQTVSEAFDREHLQNLLEEKALARDAMDASRVQKVREEMERAEARRLQPHYIESFFIESFKHLGGTIRKRETRRYEVKHVPAPIRNRDRLIGVGEPVLQRYERVVFEKDLIAPQGQPPAAFICPGHPLLDATLDLTMERHRDLLRRGTVLVDERDPSDKSRLLFYLEHAIQDGSVTRSGERRVVSKRMLYVELDAEGNARHFQYAPYLDYRPLGPDEPNTSDILERPECAWIAKELERRAQTYAVSTVVPQHLEDVKKGRQELLEKTRAAVKDRLTKEITYWDHRAAELKLQEQSGKRNVKINSQEARRRADDLQARLEKR</sequence>
<name>X0TVV7_9ZZZZ</name>
<organism evidence="2">
    <name type="scientific">marine sediment metagenome</name>
    <dbReference type="NCBI Taxonomy" id="412755"/>
    <lineage>
        <taxon>unclassified sequences</taxon>
        <taxon>metagenomes</taxon>
        <taxon>ecological metagenomes</taxon>
    </lineage>
</organism>
<feature type="non-terminal residue" evidence="2">
    <location>
        <position position="1"/>
    </location>
</feature>
<feature type="non-terminal residue" evidence="2">
    <location>
        <position position="329"/>
    </location>
</feature>
<feature type="region of interest" description="Disordered" evidence="1">
    <location>
        <begin position="304"/>
        <end position="329"/>
    </location>
</feature>
<evidence type="ECO:0000256" key="1">
    <source>
        <dbReference type="SAM" id="MobiDB-lite"/>
    </source>
</evidence>
<accession>X0TVV7</accession>
<feature type="compositionally biased region" description="Basic and acidic residues" evidence="1">
    <location>
        <begin position="314"/>
        <end position="329"/>
    </location>
</feature>
<comment type="caution">
    <text evidence="2">The sequence shown here is derived from an EMBL/GenBank/DDBJ whole genome shotgun (WGS) entry which is preliminary data.</text>
</comment>
<protein>
    <submittedName>
        <fullName evidence="2">Uncharacterized protein</fullName>
    </submittedName>
</protein>
<proteinExistence type="predicted"/>
<gene>
    <name evidence="2" type="ORF">S01H1_18399</name>
</gene>
<dbReference type="EMBL" id="BARS01009837">
    <property type="protein sequence ID" value="GAF80255.1"/>
    <property type="molecule type" value="Genomic_DNA"/>
</dbReference>
<reference evidence="2" key="1">
    <citation type="journal article" date="2014" name="Front. Microbiol.">
        <title>High frequency of phylogenetically diverse reductive dehalogenase-homologous genes in deep subseafloor sedimentary metagenomes.</title>
        <authorList>
            <person name="Kawai M."/>
            <person name="Futagami T."/>
            <person name="Toyoda A."/>
            <person name="Takaki Y."/>
            <person name="Nishi S."/>
            <person name="Hori S."/>
            <person name="Arai W."/>
            <person name="Tsubouchi T."/>
            <person name="Morono Y."/>
            <person name="Uchiyama I."/>
            <person name="Ito T."/>
            <person name="Fujiyama A."/>
            <person name="Inagaki F."/>
            <person name="Takami H."/>
        </authorList>
    </citation>
    <scope>NUCLEOTIDE SEQUENCE</scope>
    <source>
        <strain evidence="2">Expedition CK06-06</strain>
    </source>
</reference>
<evidence type="ECO:0000313" key="2">
    <source>
        <dbReference type="EMBL" id="GAF80255.1"/>
    </source>
</evidence>